<dbReference type="GO" id="GO:0044281">
    <property type="term" value="P:small molecule metabolic process"/>
    <property type="evidence" value="ECO:0007669"/>
    <property type="project" value="UniProtKB-ARBA"/>
</dbReference>
<dbReference type="Gene3D" id="3.90.850.10">
    <property type="entry name" value="Fumarylacetoacetase-like, C-terminal domain"/>
    <property type="match status" value="1"/>
</dbReference>
<dbReference type="InterPro" id="IPR011234">
    <property type="entry name" value="Fumarylacetoacetase-like_C"/>
</dbReference>
<evidence type="ECO:0000313" key="8">
    <source>
        <dbReference type="EMBL" id="GJN51995.1"/>
    </source>
</evidence>
<accession>A0A6J4E5X2</accession>
<feature type="domain" description="Rv2993c-like N-terminal" evidence="6">
    <location>
        <begin position="58"/>
        <end position="118"/>
    </location>
</feature>
<organism evidence="7 9">
    <name type="scientific">Pseudomonas tohonis</name>
    <dbReference type="NCBI Taxonomy" id="2725477"/>
    <lineage>
        <taxon>Bacteria</taxon>
        <taxon>Pseudomonadati</taxon>
        <taxon>Pseudomonadota</taxon>
        <taxon>Gammaproteobacteria</taxon>
        <taxon>Pseudomonadales</taxon>
        <taxon>Pseudomonadaceae</taxon>
        <taxon>Pseudomonas</taxon>
    </lineage>
</organism>
<dbReference type="Proteomes" id="UP000509383">
    <property type="component" value="Chromosome"/>
</dbReference>
<evidence type="ECO:0000259" key="5">
    <source>
        <dbReference type="Pfam" id="PF01557"/>
    </source>
</evidence>
<dbReference type="PANTHER" id="PTHR42796:SF4">
    <property type="entry name" value="FUMARYLACETOACETATE HYDROLASE DOMAIN-CONTAINING PROTEIN 2A"/>
    <property type="match status" value="1"/>
</dbReference>
<keyword evidence="7" id="KW-0378">Hydrolase</keyword>
<evidence type="ECO:0000313" key="9">
    <source>
        <dbReference type="Proteomes" id="UP000509383"/>
    </source>
</evidence>
<feature type="signal peptide" evidence="4">
    <location>
        <begin position="1"/>
        <end position="30"/>
    </location>
</feature>
<evidence type="ECO:0000256" key="1">
    <source>
        <dbReference type="ARBA" id="ARBA00010211"/>
    </source>
</evidence>
<keyword evidence="4" id="KW-0732">Signal</keyword>
<evidence type="ECO:0000259" key="6">
    <source>
        <dbReference type="Pfam" id="PF10370"/>
    </source>
</evidence>
<dbReference type="PANTHER" id="PTHR42796">
    <property type="entry name" value="FUMARYLACETOACETATE HYDROLASE DOMAIN-CONTAINING PROTEIN 2A-RELATED"/>
    <property type="match status" value="1"/>
</dbReference>
<dbReference type="InterPro" id="IPR051121">
    <property type="entry name" value="FAH"/>
</dbReference>
<evidence type="ECO:0000313" key="7">
    <source>
        <dbReference type="EMBL" id="BCG24646.1"/>
    </source>
</evidence>
<comment type="similarity">
    <text evidence="2">Belongs to the hydratase/decarboxylase family.</text>
</comment>
<dbReference type="GO" id="GO:0016787">
    <property type="term" value="F:hydrolase activity"/>
    <property type="evidence" value="ECO:0007669"/>
    <property type="project" value="UniProtKB-KW"/>
</dbReference>
<feature type="chain" id="PRO_5026902762" evidence="4">
    <location>
        <begin position="31"/>
        <end position="371"/>
    </location>
</feature>
<dbReference type="EMBL" id="BQKM01000003">
    <property type="protein sequence ID" value="GJN51995.1"/>
    <property type="molecule type" value="Genomic_DNA"/>
</dbReference>
<evidence type="ECO:0000313" key="10">
    <source>
        <dbReference type="Proteomes" id="UP001054892"/>
    </source>
</evidence>
<dbReference type="Proteomes" id="UP001054892">
    <property type="component" value="Unassembled WGS sequence"/>
</dbReference>
<keyword evidence="10" id="KW-1185">Reference proteome</keyword>
<evidence type="ECO:0000256" key="2">
    <source>
        <dbReference type="ARBA" id="ARBA00010715"/>
    </source>
</evidence>
<feature type="domain" description="Fumarylacetoacetase-like C-terminal" evidence="5">
    <location>
        <begin position="125"/>
        <end position="367"/>
    </location>
</feature>
<name>A0A6J4E5X2_9PSED</name>
<proteinExistence type="inferred from homology"/>
<dbReference type="SUPFAM" id="SSF56529">
    <property type="entry name" value="FAH"/>
    <property type="match status" value="1"/>
</dbReference>
<dbReference type="InterPro" id="IPR006311">
    <property type="entry name" value="TAT_signal"/>
</dbReference>
<protein>
    <submittedName>
        <fullName evidence="7">Fumarylacetoacetate hydrolase</fullName>
    </submittedName>
</protein>
<dbReference type="InterPro" id="IPR036663">
    <property type="entry name" value="Fumarylacetoacetase_C_sf"/>
</dbReference>
<sequence>MERQPARLSRRTLIKAGGLALCSPWLQAQATPTTRQQPPDAREHQSIHAPGALAMAVHVVRFEHQNSIQWGVIRKGRISLIPGHYASTGELIRQTRLDELARLQDGELRLDEVKLLSPVTRDQQFVCQGANYRQHMIESGMDPDAKHYNMIFTKATSCIVAADSELIKPRNVRFLDYEIELGLVLRRDISARTQVTDANLHEFVAGVVIVNDYSARDIQIPQMQFYKGKSYRTFGPVGPYLCLLEAADMKYLKDLRLRLTVNGQVRQDDSTANLVYGPAETLSELSGVQDFAAGDLIATGTPAGCALSIPSPAKQRIGALLPEALKWKAFMKAQEGRSQYLKAGDVVEASIRSSDGMIDLGTQRNLVVEQA</sequence>
<dbReference type="PROSITE" id="PS51318">
    <property type="entry name" value="TAT"/>
    <property type="match status" value="1"/>
</dbReference>
<evidence type="ECO:0000256" key="4">
    <source>
        <dbReference type="SAM" id="SignalP"/>
    </source>
</evidence>
<dbReference type="EMBL" id="AP023189">
    <property type="protein sequence ID" value="BCG24646.1"/>
    <property type="molecule type" value="Genomic_DNA"/>
</dbReference>
<reference evidence="7 9" key="1">
    <citation type="submission" date="2020-05" db="EMBL/GenBank/DDBJ databases">
        <title>Characterization of novel class B3 metallo-beta-lactamase from novel Pseudomonas species.</title>
        <authorList>
            <person name="Yamada K."/>
            <person name="Aoki K."/>
            <person name="Ishii Y."/>
        </authorList>
    </citation>
    <scope>NUCLEOTIDE SEQUENCE [LARGE SCALE GENOMIC DNA]</scope>
    <source>
        <strain evidence="7 9">TUM18999</strain>
        <strain evidence="8 10">TUM20286</strain>
    </source>
</reference>
<keyword evidence="3" id="KW-0479">Metal-binding</keyword>
<dbReference type="InterPro" id="IPR018833">
    <property type="entry name" value="Rv2993c-like_N"/>
</dbReference>
<dbReference type="KEGG" id="ptw:TUM18999_28370"/>
<dbReference type="Pfam" id="PF01557">
    <property type="entry name" value="FAA_hydrolase"/>
    <property type="match status" value="1"/>
</dbReference>
<evidence type="ECO:0000256" key="3">
    <source>
        <dbReference type="ARBA" id="ARBA00022723"/>
    </source>
</evidence>
<gene>
    <name evidence="7" type="primary">mhpD_2</name>
    <name evidence="8" type="synonym">mhpD_1</name>
    <name evidence="7" type="ORF">TUM18999_28370</name>
    <name evidence="8" type="ORF">TUM20286_17470</name>
</gene>
<dbReference type="AlphaFoldDB" id="A0A6J4E5X2"/>
<comment type="similarity">
    <text evidence="1">Belongs to the FAH family.</text>
</comment>
<dbReference type="Pfam" id="PF10370">
    <property type="entry name" value="Rv2993c-like_N"/>
    <property type="match status" value="1"/>
</dbReference>
<dbReference type="GO" id="GO:0046872">
    <property type="term" value="F:metal ion binding"/>
    <property type="evidence" value="ECO:0007669"/>
    <property type="project" value="UniProtKB-KW"/>
</dbReference>